<sequence length="96" mass="11686">MNQPYRLLSIYTDLILGREVNKVYVANEWGVSCRTIQRDIAHIRNYMHESEEWHILDNPVIYDHETDSYYLNNDITENRNYYFDHAIKMIMKNKND</sequence>
<accession>A0A7Z7QMY9</accession>
<proteinExistence type="predicted"/>
<evidence type="ECO:0000313" key="3">
    <source>
        <dbReference type="Proteomes" id="UP000264146"/>
    </source>
</evidence>
<evidence type="ECO:0000313" key="2">
    <source>
        <dbReference type="EMBL" id="SUM86388.1"/>
    </source>
</evidence>
<evidence type="ECO:0000313" key="1">
    <source>
        <dbReference type="EMBL" id="CAD7358671.1"/>
    </source>
</evidence>
<dbReference type="EMBL" id="UHEF01000001">
    <property type="protein sequence ID" value="SUM86388.1"/>
    <property type="molecule type" value="Genomic_DNA"/>
</dbReference>
<reference evidence="2" key="1">
    <citation type="submission" date="2018-06" db="EMBL/GenBank/DDBJ databases">
        <authorList>
            <consortium name="Pathogen Informatics"/>
            <person name="Doyle S."/>
        </authorList>
    </citation>
    <scope>NUCLEOTIDE SEQUENCE [LARGE SCALE GENOMIC DNA]</scope>
    <source>
        <strain evidence="2">NCTC12218</strain>
    </source>
</reference>
<organism evidence="2">
    <name type="scientific">Staphylococcus schleiferi</name>
    <dbReference type="NCBI Taxonomy" id="1295"/>
    <lineage>
        <taxon>Bacteria</taxon>
        <taxon>Bacillati</taxon>
        <taxon>Bacillota</taxon>
        <taxon>Bacilli</taxon>
        <taxon>Bacillales</taxon>
        <taxon>Staphylococcaceae</taxon>
        <taxon>Staphylococcus</taxon>
    </lineage>
</organism>
<dbReference type="AlphaFoldDB" id="A0A7Z7QMY9"/>
<dbReference type="EMBL" id="LR962863">
    <property type="protein sequence ID" value="CAD7358671.1"/>
    <property type="molecule type" value="Genomic_DNA"/>
</dbReference>
<reference evidence="1 3" key="2">
    <citation type="submission" date="2020-11" db="EMBL/GenBank/DDBJ databases">
        <authorList>
            <consortium name="Pathogen Informatics"/>
        </authorList>
    </citation>
    <scope>NUCLEOTIDE SEQUENCE [LARGE SCALE GENOMIC DNA]</scope>
    <source>
        <strain evidence="1 3">NCTC12218</strain>
    </source>
</reference>
<protein>
    <submittedName>
        <fullName evidence="2">Putative DNA binding protein</fullName>
    </submittedName>
</protein>
<gene>
    <name evidence="2" type="ORF">NCTC12218_00252</name>
</gene>
<dbReference type="Proteomes" id="UP000264146">
    <property type="component" value="Chromosome"/>
</dbReference>
<dbReference type="RefSeq" id="WP_016425963.1">
    <property type="nucleotide sequence ID" value="NZ_CABKRV010000002.1"/>
</dbReference>
<name>A0A7Z7QMY9_STASC</name>
<dbReference type="GeneID" id="93789009"/>